<protein>
    <submittedName>
        <fullName evidence="1">Uncharacterized protein</fullName>
    </submittedName>
</protein>
<dbReference type="EMBL" id="JFZA02000012">
    <property type="protein sequence ID" value="KFG90353.1"/>
    <property type="molecule type" value="Genomic_DNA"/>
</dbReference>
<sequence>MPRKKIPVPVPPASKWCHQCQQVRPIQMFGQDRSKKDGMHYCCLRCADDKDRQRAARGAEFSRLACRSVFHA</sequence>
<gene>
    <name evidence="1" type="ORF">BV98_001556</name>
</gene>
<name>A0A086PAD5_SPHHM</name>
<keyword evidence="2" id="KW-1185">Reference proteome</keyword>
<organism evidence="1 2">
    <name type="scientific">Sphingobium herbicidovorans (strain ATCC 700291 / DSM 11019 / CCUG 56400 / KCTC 2939 / LMG 18315 / NBRC 16415 / MH)</name>
    <name type="common">Sphingomonas herbicidovorans</name>
    <dbReference type="NCBI Taxonomy" id="1219045"/>
    <lineage>
        <taxon>Bacteria</taxon>
        <taxon>Pseudomonadati</taxon>
        <taxon>Pseudomonadota</taxon>
        <taxon>Alphaproteobacteria</taxon>
        <taxon>Sphingomonadales</taxon>
        <taxon>Sphingomonadaceae</taxon>
        <taxon>Sphingobium</taxon>
    </lineage>
</organism>
<dbReference type="Proteomes" id="UP000024284">
    <property type="component" value="Unassembled WGS sequence"/>
</dbReference>
<evidence type="ECO:0000313" key="2">
    <source>
        <dbReference type="Proteomes" id="UP000024284"/>
    </source>
</evidence>
<dbReference type="AlphaFoldDB" id="A0A086PAD5"/>
<proteinExistence type="predicted"/>
<evidence type="ECO:0000313" key="1">
    <source>
        <dbReference type="EMBL" id="KFG90353.1"/>
    </source>
</evidence>
<dbReference type="eggNOG" id="ENOG5030WRM">
    <property type="taxonomic scope" value="Bacteria"/>
</dbReference>
<accession>A0A086PAD5</accession>
<comment type="caution">
    <text evidence="1">The sequence shown here is derived from an EMBL/GenBank/DDBJ whole genome shotgun (WGS) entry which is preliminary data.</text>
</comment>
<reference evidence="1" key="1">
    <citation type="submission" date="2014-08" db="EMBL/GenBank/DDBJ databases">
        <title>Draft genome sequences of Sphingobium herbicidovorans.</title>
        <authorList>
            <person name="Gan H.M."/>
            <person name="Gan H.Y."/>
            <person name="Savka M.A."/>
        </authorList>
    </citation>
    <scope>NUCLEOTIDE SEQUENCE [LARGE SCALE GENOMIC DNA]</scope>
    <source>
        <strain evidence="1">NBRC 16415</strain>
    </source>
</reference>